<proteinExistence type="predicted"/>
<dbReference type="Gene3D" id="3.30.750.24">
    <property type="entry name" value="STAS domain"/>
    <property type="match status" value="1"/>
</dbReference>
<dbReference type="RefSeq" id="WP_004561273.1">
    <property type="nucleotide sequence ID" value="NZ_AOUO01000697.1"/>
</dbReference>
<organism evidence="2 3">
    <name type="scientific">Amycolatopsis vancoresmycina DSM 44592</name>
    <dbReference type="NCBI Taxonomy" id="1292037"/>
    <lineage>
        <taxon>Bacteria</taxon>
        <taxon>Bacillati</taxon>
        <taxon>Actinomycetota</taxon>
        <taxon>Actinomycetes</taxon>
        <taxon>Pseudonocardiales</taxon>
        <taxon>Pseudonocardiaceae</taxon>
        <taxon>Amycolatopsis</taxon>
    </lineage>
</organism>
<dbReference type="eggNOG" id="COG1366">
    <property type="taxonomic scope" value="Bacteria"/>
</dbReference>
<reference evidence="2 3" key="1">
    <citation type="submission" date="2013-02" db="EMBL/GenBank/DDBJ databases">
        <title>Draft genome sequence of Amycolatopsis vancoresmycina strain DSM 44592T.</title>
        <authorList>
            <person name="Kumar S."/>
            <person name="Kaur N."/>
            <person name="Kaur C."/>
            <person name="Raghava G.P.S."/>
            <person name="Mayilraj S."/>
        </authorList>
    </citation>
    <scope>NUCLEOTIDE SEQUENCE [LARGE SCALE GENOMIC DNA]</scope>
    <source>
        <strain evidence="2 3">DSM 44592</strain>
    </source>
</reference>
<dbReference type="InterPro" id="IPR036513">
    <property type="entry name" value="STAS_dom_sf"/>
</dbReference>
<keyword evidence="3" id="KW-1185">Reference proteome</keyword>
<dbReference type="InterPro" id="IPR002645">
    <property type="entry name" value="STAS_dom"/>
</dbReference>
<dbReference type="Pfam" id="PF13466">
    <property type="entry name" value="STAS_2"/>
    <property type="match status" value="1"/>
</dbReference>
<dbReference type="SUPFAM" id="SSF52091">
    <property type="entry name" value="SpoIIaa-like"/>
    <property type="match status" value="1"/>
</dbReference>
<comment type="caution">
    <text evidence="2">The sequence shown here is derived from an EMBL/GenBank/DDBJ whole genome shotgun (WGS) entry which is preliminary data.</text>
</comment>
<dbReference type="PATRIC" id="fig|1292037.4.peg.7577"/>
<dbReference type="EMBL" id="AOUO01000697">
    <property type="protein sequence ID" value="EOD61172.1"/>
    <property type="molecule type" value="Genomic_DNA"/>
</dbReference>
<protein>
    <recommendedName>
        <fullName evidence="1">STAS domain-containing protein</fullName>
    </recommendedName>
</protein>
<sequence>MVPQPRSADQVFTAAGWLTAGGQMSLRVLEPAPGTALVEVVGEIDLGTARRLDAVLQARLPGRLDELVIDLSGVTFFSVAGLNSLLRARLLADAAGARLTVDAGRSRAVRRLFTLIPTDFDTVVNVRPVR</sequence>
<evidence type="ECO:0000313" key="3">
    <source>
        <dbReference type="Proteomes" id="UP000014139"/>
    </source>
</evidence>
<dbReference type="AlphaFoldDB" id="R1FNW0"/>
<accession>R1FNW0</accession>
<gene>
    <name evidence="2" type="ORF">H480_40435</name>
</gene>
<dbReference type="PROSITE" id="PS50801">
    <property type="entry name" value="STAS"/>
    <property type="match status" value="1"/>
</dbReference>
<dbReference type="OrthoDB" id="3690201at2"/>
<dbReference type="CDD" id="cd07043">
    <property type="entry name" value="STAS_anti-anti-sigma_factors"/>
    <property type="match status" value="1"/>
</dbReference>
<evidence type="ECO:0000313" key="2">
    <source>
        <dbReference type="EMBL" id="EOD61172.1"/>
    </source>
</evidence>
<name>R1FNW0_9PSEU</name>
<feature type="domain" description="STAS" evidence="1">
    <location>
        <begin position="25"/>
        <end position="130"/>
    </location>
</feature>
<evidence type="ECO:0000259" key="1">
    <source>
        <dbReference type="PROSITE" id="PS50801"/>
    </source>
</evidence>
<dbReference type="Proteomes" id="UP000014139">
    <property type="component" value="Unassembled WGS sequence"/>
</dbReference>
<dbReference type="InterPro" id="IPR058548">
    <property type="entry name" value="MlaB-like_STAS"/>
</dbReference>